<dbReference type="Proteomes" id="UP000289340">
    <property type="component" value="Chromosome 7"/>
</dbReference>
<accession>A0A445K0G9</accession>
<keyword evidence="2" id="KW-1185">Reference proteome</keyword>
<evidence type="ECO:0000313" key="1">
    <source>
        <dbReference type="EMBL" id="RZC04118.1"/>
    </source>
</evidence>
<evidence type="ECO:0000313" key="2">
    <source>
        <dbReference type="Proteomes" id="UP000289340"/>
    </source>
</evidence>
<dbReference type="AlphaFoldDB" id="A0A445K0G9"/>
<organism evidence="1 2">
    <name type="scientific">Glycine soja</name>
    <name type="common">Wild soybean</name>
    <dbReference type="NCBI Taxonomy" id="3848"/>
    <lineage>
        <taxon>Eukaryota</taxon>
        <taxon>Viridiplantae</taxon>
        <taxon>Streptophyta</taxon>
        <taxon>Embryophyta</taxon>
        <taxon>Tracheophyta</taxon>
        <taxon>Spermatophyta</taxon>
        <taxon>Magnoliopsida</taxon>
        <taxon>eudicotyledons</taxon>
        <taxon>Gunneridae</taxon>
        <taxon>Pentapetalae</taxon>
        <taxon>rosids</taxon>
        <taxon>fabids</taxon>
        <taxon>Fabales</taxon>
        <taxon>Fabaceae</taxon>
        <taxon>Papilionoideae</taxon>
        <taxon>50 kb inversion clade</taxon>
        <taxon>NPAAA clade</taxon>
        <taxon>indigoferoid/millettioid clade</taxon>
        <taxon>Phaseoleae</taxon>
        <taxon>Glycine</taxon>
        <taxon>Glycine subgen. Soja</taxon>
    </lineage>
</organism>
<sequence>MDYFKGYYCNLRFILCISHSVSVNMNGGQNEEVREMKEGKNVEYEFFSVTRLFN</sequence>
<proteinExistence type="predicted"/>
<name>A0A445K0G9_GLYSO</name>
<protein>
    <submittedName>
        <fullName evidence="1">Uncharacterized protein</fullName>
    </submittedName>
</protein>
<reference evidence="1 2" key="1">
    <citation type="submission" date="2018-09" db="EMBL/GenBank/DDBJ databases">
        <title>A high-quality reference genome of wild soybean provides a powerful tool to mine soybean genomes.</title>
        <authorList>
            <person name="Xie M."/>
            <person name="Chung C.Y.L."/>
            <person name="Li M.-W."/>
            <person name="Wong F.-L."/>
            <person name="Chan T.-F."/>
            <person name="Lam H.-M."/>
        </authorList>
    </citation>
    <scope>NUCLEOTIDE SEQUENCE [LARGE SCALE GENOMIC DNA]</scope>
    <source>
        <strain evidence="2">cv. W05</strain>
        <tissue evidence="1">Hypocotyl of etiolated seedlings</tissue>
    </source>
</reference>
<comment type="caution">
    <text evidence="1">The sequence shown here is derived from an EMBL/GenBank/DDBJ whole genome shotgun (WGS) entry which is preliminary data.</text>
</comment>
<dbReference type="EMBL" id="QZWG01000007">
    <property type="protein sequence ID" value="RZC04118.1"/>
    <property type="molecule type" value="Genomic_DNA"/>
</dbReference>
<gene>
    <name evidence="1" type="ORF">D0Y65_018650</name>
</gene>